<dbReference type="AlphaFoldDB" id="A0AAN9K2I4"/>
<dbReference type="Proteomes" id="UP001359559">
    <property type="component" value="Unassembled WGS sequence"/>
</dbReference>
<feature type="compositionally biased region" description="Basic and acidic residues" evidence="1">
    <location>
        <begin position="23"/>
        <end position="40"/>
    </location>
</feature>
<organism evidence="2 3">
    <name type="scientific">Clitoria ternatea</name>
    <name type="common">Butterfly pea</name>
    <dbReference type="NCBI Taxonomy" id="43366"/>
    <lineage>
        <taxon>Eukaryota</taxon>
        <taxon>Viridiplantae</taxon>
        <taxon>Streptophyta</taxon>
        <taxon>Embryophyta</taxon>
        <taxon>Tracheophyta</taxon>
        <taxon>Spermatophyta</taxon>
        <taxon>Magnoliopsida</taxon>
        <taxon>eudicotyledons</taxon>
        <taxon>Gunneridae</taxon>
        <taxon>Pentapetalae</taxon>
        <taxon>rosids</taxon>
        <taxon>fabids</taxon>
        <taxon>Fabales</taxon>
        <taxon>Fabaceae</taxon>
        <taxon>Papilionoideae</taxon>
        <taxon>50 kb inversion clade</taxon>
        <taxon>NPAAA clade</taxon>
        <taxon>indigoferoid/millettioid clade</taxon>
        <taxon>Phaseoleae</taxon>
        <taxon>Clitoria</taxon>
    </lineage>
</organism>
<sequence length="68" mass="7743">MLLVATQLKPKFLTFLASVPLKLKDPQREEETTPPDRKTTETSQQILTLFQLSTFNSHDLDFKASPIP</sequence>
<dbReference type="EMBL" id="JAYKXN010000002">
    <property type="protein sequence ID" value="KAK7310075.1"/>
    <property type="molecule type" value="Genomic_DNA"/>
</dbReference>
<reference evidence="2 3" key="1">
    <citation type="submission" date="2024-01" db="EMBL/GenBank/DDBJ databases">
        <title>The genomes of 5 underutilized Papilionoideae crops provide insights into root nodulation and disease resistance.</title>
        <authorList>
            <person name="Yuan L."/>
        </authorList>
    </citation>
    <scope>NUCLEOTIDE SEQUENCE [LARGE SCALE GENOMIC DNA]</scope>
    <source>
        <strain evidence="2">LY-2023</strain>
        <tissue evidence="2">Leaf</tissue>
    </source>
</reference>
<keyword evidence="3" id="KW-1185">Reference proteome</keyword>
<comment type="caution">
    <text evidence="2">The sequence shown here is derived from an EMBL/GenBank/DDBJ whole genome shotgun (WGS) entry which is preliminary data.</text>
</comment>
<evidence type="ECO:0000256" key="1">
    <source>
        <dbReference type="SAM" id="MobiDB-lite"/>
    </source>
</evidence>
<gene>
    <name evidence="2" type="ORF">RJT34_07308</name>
</gene>
<accession>A0AAN9K2I4</accession>
<name>A0AAN9K2I4_CLITE</name>
<proteinExistence type="predicted"/>
<evidence type="ECO:0000313" key="2">
    <source>
        <dbReference type="EMBL" id="KAK7310075.1"/>
    </source>
</evidence>
<evidence type="ECO:0000313" key="3">
    <source>
        <dbReference type="Proteomes" id="UP001359559"/>
    </source>
</evidence>
<protein>
    <submittedName>
        <fullName evidence="2">Uncharacterized protein</fullName>
    </submittedName>
</protein>
<feature type="region of interest" description="Disordered" evidence="1">
    <location>
        <begin position="23"/>
        <end position="43"/>
    </location>
</feature>